<protein>
    <submittedName>
        <fullName evidence="2">Uncharacterized protein</fullName>
    </submittedName>
</protein>
<sequence length="185" mass="21428">MNYYNPDMDPGESEQEYEARKTEESKSATGLMFGIAGVFIFVLKMAAIFGMFFYAGFLLSQKLWGEETNKVKFWVFSLLFTYLIFCIIYFFKGTIIGLRANNRKLWILPWVMCVLLCCIVPAFIVKSVVAGMFHVRDRQGMLCVGISWAAFILFSLYVYDIYQFKTPTVPKVLHWSYAWGLKLSL</sequence>
<evidence type="ECO:0000256" key="1">
    <source>
        <dbReference type="SAM" id="Phobius"/>
    </source>
</evidence>
<dbReference type="RefSeq" id="WP_073411131.1">
    <property type="nucleotide sequence ID" value="NZ_FQWH01000015.1"/>
</dbReference>
<dbReference type="AlphaFoldDB" id="A0A1M5UX67"/>
<reference evidence="2 3" key="1">
    <citation type="submission" date="2016-11" db="EMBL/GenBank/DDBJ databases">
        <authorList>
            <person name="Jaros S."/>
            <person name="Januszkiewicz K."/>
            <person name="Wedrychowicz H."/>
        </authorList>
    </citation>
    <scope>NUCLEOTIDE SEQUENCE [LARGE SCALE GENOMIC DNA]</scope>
    <source>
        <strain evidence="2 3">DSM 6792</strain>
    </source>
</reference>
<organism evidence="2 3">
    <name type="scientific">Flavobacterium johnsoniae</name>
    <name type="common">Cytophaga johnsonae</name>
    <dbReference type="NCBI Taxonomy" id="986"/>
    <lineage>
        <taxon>Bacteria</taxon>
        <taxon>Pseudomonadati</taxon>
        <taxon>Bacteroidota</taxon>
        <taxon>Flavobacteriia</taxon>
        <taxon>Flavobacteriales</taxon>
        <taxon>Flavobacteriaceae</taxon>
        <taxon>Flavobacterium</taxon>
    </lineage>
</organism>
<name>A0A1M5UX67_FLAJO</name>
<feature type="transmembrane region" description="Helical" evidence="1">
    <location>
        <begin position="106"/>
        <end position="129"/>
    </location>
</feature>
<proteinExistence type="predicted"/>
<feature type="transmembrane region" description="Helical" evidence="1">
    <location>
        <begin position="31"/>
        <end position="59"/>
    </location>
</feature>
<evidence type="ECO:0000313" key="2">
    <source>
        <dbReference type="EMBL" id="SHH67601.1"/>
    </source>
</evidence>
<keyword evidence="1" id="KW-0472">Membrane</keyword>
<accession>A0A1M5UX67</accession>
<feature type="transmembrane region" description="Helical" evidence="1">
    <location>
        <begin position="141"/>
        <end position="159"/>
    </location>
</feature>
<feature type="transmembrane region" description="Helical" evidence="1">
    <location>
        <begin position="71"/>
        <end position="91"/>
    </location>
</feature>
<gene>
    <name evidence="2" type="ORF">SAMN05444388_11524</name>
</gene>
<keyword evidence="1" id="KW-0812">Transmembrane</keyword>
<evidence type="ECO:0000313" key="3">
    <source>
        <dbReference type="Proteomes" id="UP000184112"/>
    </source>
</evidence>
<keyword evidence="1" id="KW-1133">Transmembrane helix</keyword>
<dbReference type="Proteomes" id="UP000184112">
    <property type="component" value="Unassembled WGS sequence"/>
</dbReference>
<dbReference type="EMBL" id="FQWH01000015">
    <property type="protein sequence ID" value="SHH67601.1"/>
    <property type="molecule type" value="Genomic_DNA"/>
</dbReference>